<dbReference type="EMBL" id="JADINF010000059">
    <property type="protein sequence ID" value="MBO8423846.1"/>
    <property type="molecule type" value="Genomic_DNA"/>
</dbReference>
<evidence type="ECO:0000313" key="3">
    <source>
        <dbReference type="Proteomes" id="UP000727857"/>
    </source>
</evidence>
<gene>
    <name evidence="2" type="ORF">IAB16_02310</name>
</gene>
<keyword evidence="1" id="KW-1133">Transmembrane helix</keyword>
<name>A0A940DG94_9FIRM</name>
<accession>A0A940DG94</accession>
<evidence type="ECO:0000313" key="2">
    <source>
        <dbReference type="EMBL" id="MBO8423846.1"/>
    </source>
</evidence>
<evidence type="ECO:0000256" key="1">
    <source>
        <dbReference type="SAM" id="Phobius"/>
    </source>
</evidence>
<reference evidence="2" key="1">
    <citation type="submission" date="2020-10" db="EMBL/GenBank/DDBJ databases">
        <authorList>
            <person name="Gilroy R."/>
        </authorList>
    </citation>
    <scope>NUCLEOTIDE SEQUENCE</scope>
    <source>
        <strain evidence="2">517</strain>
    </source>
</reference>
<protein>
    <submittedName>
        <fullName evidence="2">Uncharacterized protein</fullName>
    </submittedName>
</protein>
<proteinExistence type="predicted"/>
<reference evidence="2" key="2">
    <citation type="journal article" date="2021" name="PeerJ">
        <title>Extensive microbial diversity within the chicken gut microbiome revealed by metagenomics and culture.</title>
        <authorList>
            <person name="Gilroy R."/>
            <person name="Ravi A."/>
            <person name="Getino M."/>
            <person name="Pursley I."/>
            <person name="Horton D.L."/>
            <person name="Alikhan N.F."/>
            <person name="Baker D."/>
            <person name="Gharbi K."/>
            <person name="Hall N."/>
            <person name="Watson M."/>
            <person name="Adriaenssens E.M."/>
            <person name="Foster-Nyarko E."/>
            <person name="Jarju S."/>
            <person name="Secka A."/>
            <person name="Antonio M."/>
            <person name="Oren A."/>
            <person name="Chaudhuri R.R."/>
            <person name="La Ragione R."/>
            <person name="Hildebrand F."/>
            <person name="Pallen M.J."/>
        </authorList>
    </citation>
    <scope>NUCLEOTIDE SEQUENCE</scope>
    <source>
        <strain evidence="2">517</strain>
    </source>
</reference>
<dbReference type="Proteomes" id="UP000727857">
    <property type="component" value="Unassembled WGS sequence"/>
</dbReference>
<dbReference type="AlphaFoldDB" id="A0A940DG94"/>
<feature type="transmembrane region" description="Helical" evidence="1">
    <location>
        <begin position="16"/>
        <end position="37"/>
    </location>
</feature>
<sequence>MLLCAILIPLEENVTYISYIFYGIFALAAAMTAFVAAKHIAFERLPEFLLERSGDEYLRDNYNAVAIRLTDVKEVSFKYNKDKYGREYSFGTLIIVTNSNTYKIKYAQNLGNAKEKIDALISSGSTCEI</sequence>
<keyword evidence="1" id="KW-0472">Membrane</keyword>
<organism evidence="2 3">
    <name type="scientific">Candidatus Stercoripulliclostridium pullicola</name>
    <dbReference type="NCBI Taxonomy" id="2840953"/>
    <lineage>
        <taxon>Bacteria</taxon>
        <taxon>Bacillati</taxon>
        <taxon>Bacillota</taxon>
        <taxon>Clostridia</taxon>
        <taxon>Eubacteriales</taxon>
        <taxon>Candidatus Stercoripulliclostridium</taxon>
    </lineage>
</organism>
<keyword evidence="1" id="KW-0812">Transmembrane</keyword>
<comment type="caution">
    <text evidence="2">The sequence shown here is derived from an EMBL/GenBank/DDBJ whole genome shotgun (WGS) entry which is preliminary data.</text>
</comment>